<accession>A0A9P6FMP1</accession>
<protein>
    <recommendedName>
        <fullName evidence="7">Homologous-pairing protein 2 winged helix domain-containing protein</fullName>
    </recommendedName>
</protein>
<comment type="similarity">
    <text evidence="2">Belongs to the HOP2 family.</text>
</comment>
<dbReference type="PANTHER" id="PTHR15938:SF0">
    <property type="entry name" value="HOMOLOGOUS-PAIRING PROTEIN 2 HOMOLOG"/>
    <property type="match status" value="1"/>
</dbReference>
<evidence type="ECO:0000256" key="4">
    <source>
        <dbReference type="ARBA" id="ARBA00023242"/>
    </source>
</evidence>
<dbReference type="AlphaFoldDB" id="A0A9P6FMP1"/>
<dbReference type="Proteomes" id="UP000780801">
    <property type="component" value="Unassembled WGS sequence"/>
</dbReference>
<comment type="caution">
    <text evidence="8">The sequence shown here is derived from an EMBL/GenBank/DDBJ whole genome shotgun (WGS) entry which is preliminary data.</text>
</comment>
<reference evidence="8" key="1">
    <citation type="journal article" date="2020" name="Fungal Divers.">
        <title>Resolving the Mortierellaceae phylogeny through synthesis of multi-gene phylogenetics and phylogenomics.</title>
        <authorList>
            <person name="Vandepol N."/>
            <person name="Liber J."/>
            <person name="Desiro A."/>
            <person name="Na H."/>
            <person name="Kennedy M."/>
            <person name="Barry K."/>
            <person name="Grigoriev I.V."/>
            <person name="Miller A.N."/>
            <person name="O'Donnell K."/>
            <person name="Stajich J.E."/>
            <person name="Bonito G."/>
        </authorList>
    </citation>
    <scope>NUCLEOTIDE SEQUENCE</scope>
    <source>
        <strain evidence="8">KOD1015</strain>
    </source>
</reference>
<evidence type="ECO:0000313" key="8">
    <source>
        <dbReference type="EMBL" id="KAF9578089.1"/>
    </source>
</evidence>
<gene>
    <name evidence="8" type="ORF">BGW38_006313</name>
</gene>
<feature type="non-terminal residue" evidence="8">
    <location>
        <position position="138"/>
    </location>
</feature>
<dbReference type="OrthoDB" id="272266at2759"/>
<dbReference type="PANTHER" id="PTHR15938">
    <property type="entry name" value="TBP-1 INTERACTING PROTEIN"/>
    <property type="match status" value="1"/>
</dbReference>
<dbReference type="EMBL" id="JAABOA010004017">
    <property type="protein sequence ID" value="KAF9578089.1"/>
    <property type="molecule type" value="Genomic_DNA"/>
</dbReference>
<name>A0A9P6FMP1_9FUNG</name>
<proteinExistence type="inferred from homology"/>
<keyword evidence="3" id="KW-0233">DNA recombination</keyword>
<evidence type="ECO:0000259" key="7">
    <source>
        <dbReference type="Pfam" id="PF07106"/>
    </source>
</evidence>
<dbReference type="GO" id="GO:0120231">
    <property type="term" value="C:DNA recombinase auxiliary factor complex"/>
    <property type="evidence" value="ECO:0007669"/>
    <property type="project" value="TreeGrafter"/>
</dbReference>
<comment type="subcellular location">
    <subcellularLocation>
        <location evidence="1">Nucleus</location>
    </subcellularLocation>
</comment>
<dbReference type="GO" id="GO:0010774">
    <property type="term" value="P:meiotic strand invasion involved in reciprocal meiotic recombination"/>
    <property type="evidence" value="ECO:0007669"/>
    <property type="project" value="TreeGrafter"/>
</dbReference>
<organism evidence="8 9">
    <name type="scientific">Lunasporangiospora selenospora</name>
    <dbReference type="NCBI Taxonomy" id="979761"/>
    <lineage>
        <taxon>Eukaryota</taxon>
        <taxon>Fungi</taxon>
        <taxon>Fungi incertae sedis</taxon>
        <taxon>Mucoromycota</taxon>
        <taxon>Mortierellomycotina</taxon>
        <taxon>Mortierellomycetes</taxon>
        <taxon>Mortierellales</taxon>
        <taxon>Mortierellaceae</taxon>
        <taxon>Lunasporangiospora</taxon>
    </lineage>
</organism>
<evidence type="ECO:0000256" key="6">
    <source>
        <dbReference type="SAM" id="Coils"/>
    </source>
</evidence>
<keyword evidence="6" id="KW-0175">Coiled coil</keyword>
<evidence type="ECO:0000313" key="9">
    <source>
        <dbReference type="Proteomes" id="UP000780801"/>
    </source>
</evidence>
<dbReference type="InterPro" id="IPR036390">
    <property type="entry name" value="WH_DNA-bd_sf"/>
</dbReference>
<dbReference type="Pfam" id="PF07106">
    <property type="entry name" value="WHD_TBPIP"/>
    <property type="match status" value="1"/>
</dbReference>
<dbReference type="GO" id="GO:0003690">
    <property type="term" value="F:double-stranded DNA binding"/>
    <property type="evidence" value="ECO:0007669"/>
    <property type="project" value="TreeGrafter"/>
</dbReference>
<keyword evidence="4" id="KW-0539">Nucleus</keyword>
<dbReference type="GO" id="GO:0000709">
    <property type="term" value="P:meiotic joint molecule formation"/>
    <property type="evidence" value="ECO:0007669"/>
    <property type="project" value="TreeGrafter"/>
</dbReference>
<dbReference type="Gene3D" id="1.10.10.10">
    <property type="entry name" value="Winged helix-like DNA-binding domain superfamily/Winged helix DNA-binding domain"/>
    <property type="match status" value="1"/>
</dbReference>
<dbReference type="InterPro" id="IPR010776">
    <property type="entry name" value="Hop2_WH_dom"/>
</dbReference>
<feature type="domain" description="Homologous-pairing protein 2 winged helix" evidence="7">
    <location>
        <begin position="16"/>
        <end position="75"/>
    </location>
</feature>
<dbReference type="InterPro" id="IPR036388">
    <property type="entry name" value="WH-like_DNA-bd_sf"/>
</dbReference>
<evidence type="ECO:0000256" key="3">
    <source>
        <dbReference type="ARBA" id="ARBA00023172"/>
    </source>
</evidence>
<feature type="coiled-coil region" evidence="6">
    <location>
        <begin position="88"/>
        <end position="115"/>
    </location>
</feature>
<evidence type="ECO:0000256" key="5">
    <source>
        <dbReference type="ARBA" id="ARBA00023254"/>
    </source>
</evidence>
<dbReference type="GO" id="GO:0007129">
    <property type="term" value="P:homologous chromosome pairing at meiosis"/>
    <property type="evidence" value="ECO:0007669"/>
    <property type="project" value="TreeGrafter"/>
</dbReference>
<keyword evidence="9" id="KW-1185">Reference proteome</keyword>
<dbReference type="GO" id="GO:0120230">
    <property type="term" value="F:recombinase activator activity"/>
    <property type="evidence" value="ECO:0007669"/>
    <property type="project" value="TreeGrafter"/>
</dbReference>
<dbReference type="GO" id="GO:0000794">
    <property type="term" value="C:condensed nuclear chromosome"/>
    <property type="evidence" value="ECO:0007669"/>
    <property type="project" value="TreeGrafter"/>
</dbReference>
<keyword evidence="5" id="KW-0469">Meiosis</keyword>
<dbReference type="SUPFAM" id="SSF46785">
    <property type="entry name" value="Winged helix' DNA-binding domain"/>
    <property type="match status" value="1"/>
</dbReference>
<sequence>MPKEKKTAASRAEGKAEKLVLEYLIKQNRPYSVTDIVNNLHNAVSKTECQKAVNALVDKELVITKLYGKQAIYVVRQDTIDLSSPAELVAMDKELVELQAKITNYKNTNKRITSELSAFNSALTTDQMKDRLEQLKIK</sequence>
<evidence type="ECO:0000256" key="1">
    <source>
        <dbReference type="ARBA" id="ARBA00004123"/>
    </source>
</evidence>
<evidence type="ECO:0000256" key="2">
    <source>
        <dbReference type="ARBA" id="ARBA00007922"/>
    </source>
</evidence>